<accession>A0A6J4IMV9</accession>
<dbReference type="EMBL" id="CADCTH010000287">
    <property type="protein sequence ID" value="CAA9254629.1"/>
    <property type="molecule type" value="Genomic_DNA"/>
</dbReference>
<feature type="region of interest" description="Disordered" evidence="1">
    <location>
        <begin position="162"/>
        <end position="195"/>
    </location>
</feature>
<feature type="region of interest" description="Disordered" evidence="1">
    <location>
        <begin position="1"/>
        <end position="131"/>
    </location>
</feature>
<protein>
    <submittedName>
        <fullName evidence="2">dTDP-4-dehydrorhamnose 3,5-epimerase</fullName>
        <ecNumber evidence="2">5.1.3.13</ecNumber>
    </submittedName>
</protein>
<evidence type="ECO:0000256" key="1">
    <source>
        <dbReference type="SAM" id="MobiDB-lite"/>
    </source>
</evidence>
<feature type="non-terminal residue" evidence="2">
    <location>
        <position position="1"/>
    </location>
</feature>
<name>A0A6J4IMV9_9PSEU</name>
<organism evidence="2">
    <name type="scientific">uncultured Actinomycetospora sp</name>
    <dbReference type="NCBI Taxonomy" id="1135996"/>
    <lineage>
        <taxon>Bacteria</taxon>
        <taxon>Bacillati</taxon>
        <taxon>Actinomycetota</taxon>
        <taxon>Actinomycetes</taxon>
        <taxon>Pseudonocardiales</taxon>
        <taxon>Pseudonocardiaceae</taxon>
        <taxon>Actinomycetospora</taxon>
        <taxon>environmental samples</taxon>
    </lineage>
</organism>
<reference evidence="2" key="1">
    <citation type="submission" date="2020-02" db="EMBL/GenBank/DDBJ databases">
        <authorList>
            <person name="Meier V. D."/>
        </authorList>
    </citation>
    <scope>NUCLEOTIDE SEQUENCE</scope>
    <source>
        <strain evidence="2">AVDCRST_MAG54</strain>
    </source>
</reference>
<feature type="compositionally biased region" description="Low complexity" evidence="1">
    <location>
        <begin position="11"/>
        <end position="28"/>
    </location>
</feature>
<feature type="compositionally biased region" description="Basic residues" evidence="1">
    <location>
        <begin position="116"/>
        <end position="128"/>
    </location>
</feature>
<feature type="compositionally biased region" description="Basic residues" evidence="1">
    <location>
        <begin position="97"/>
        <end position="107"/>
    </location>
</feature>
<dbReference type="EC" id="5.1.3.13" evidence="2"/>
<sequence>GGAGAGRARRVAVQPAGVPRRAGRVRGALPGGGVRRRGGAPAACCAGQHERIPPRGPARGALRRRAAGTGQVRAVQRRGRRRRRRRRPGRLADLRGLGRRAPRRRRAAGGVPGRGPRARVPRARRRQRDHLPVLAGVRARHRARRLAPRPGAGAALVAVVRGGGSGALRQGRRRPDAGAGPRRRDAADVGGLPGP</sequence>
<dbReference type="GO" id="GO:0008830">
    <property type="term" value="F:dTDP-4-dehydrorhamnose 3,5-epimerase activity"/>
    <property type="evidence" value="ECO:0007669"/>
    <property type="project" value="UniProtKB-EC"/>
</dbReference>
<evidence type="ECO:0000313" key="2">
    <source>
        <dbReference type="EMBL" id="CAA9254629.1"/>
    </source>
</evidence>
<feature type="compositionally biased region" description="Basic residues" evidence="1">
    <location>
        <begin position="75"/>
        <end position="89"/>
    </location>
</feature>
<dbReference type="AlphaFoldDB" id="A0A6J4IMV9"/>
<gene>
    <name evidence="2" type="ORF">AVDCRST_MAG54-2169</name>
</gene>
<proteinExistence type="predicted"/>
<feature type="non-terminal residue" evidence="2">
    <location>
        <position position="195"/>
    </location>
</feature>
<keyword evidence="2" id="KW-0413">Isomerase</keyword>